<dbReference type="GO" id="GO:0003723">
    <property type="term" value="F:RNA binding"/>
    <property type="evidence" value="ECO:0007669"/>
    <property type="project" value="InterPro"/>
</dbReference>
<dbReference type="SUPFAM" id="SSF56112">
    <property type="entry name" value="Protein kinase-like (PK-like)"/>
    <property type="match status" value="1"/>
</dbReference>
<evidence type="ECO:0000256" key="1">
    <source>
        <dbReference type="ARBA" id="ARBA00016427"/>
    </source>
</evidence>
<evidence type="ECO:0000256" key="3">
    <source>
        <dbReference type="ARBA" id="ARBA00030932"/>
    </source>
</evidence>
<name>A0A409YLV5_9AGAR</name>
<proteinExistence type="predicted"/>
<dbReference type="GO" id="GO:0000472">
    <property type="term" value="P:endonucleolytic cleavage to generate mature 5'-end of SSU-rRNA from (SSU-rRNA, 5.8S rRNA, LSU-rRNA)"/>
    <property type="evidence" value="ECO:0007669"/>
    <property type="project" value="TreeGrafter"/>
</dbReference>
<dbReference type="GO" id="GO:0000056">
    <property type="term" value="P:ribosomal small subunit export from nucleus"/>
    <property type="evidence" value="ECO:0007669"/>
    <property type="project" value="TreeGrafter"/>
</dbReference>
<comment type="caution">
    <text evidence="6">The sequence shown here is derived from an EMBL/GenBank/DDBJ whole genome shotgun (WGS) entry which is preliminary data.</text>
</comment>
<dbReference type="InterPro" id="IPR040000">
    <property type="entry name" value="NOP9"/>
</dbReference>
<keyword evidence="7" id="KW-1185">Reference proteome</keyword>
<sequence>MPRENRKRGKRHKKTQETEEPVKEAEYINEEVTQDYHQGEPSWLKPAPKPEDEFNPEAPFGYVDTDLKAYIRTVDVQIKDWQENQEEPLEGGDEDPNEQKRLFLMAALTEMHQKEKQLATDPDCSIVLERMLYSMDDFVRRVFMDSMAGSYDILVKHRFASHVCQTMFNVAQDTISRETKGIYPSLPDSSDDGELRTLTQLVLDTSEELLPSFPSLFNDQFGSHVARALLLLLSPNLSSGEGQSQTTLRSKKSAAWKARQGPMKSLFDEEKGKGKQPVSRSVPAEFRQMSRRLVEVVREQSSENEIRAMAANQVASPGLQVLLEVEADLDMSYESGSLMDTVMMGAITTCRNSDDDLEESDYLGTLLRDPNSSRLLEVIVLRCPENVFHKLWSTYFHGKLARLAAHPVANFVLAKAIERTSLEELREVFSELGDAWNKLIKTSRTGVLRAAIERCHVHKEVGSSISEVMHKAFNLQSEEDKRLLVPCVLTLLPVEDYRYHLSNASQAKEPAPQQHSGRRQNHTAPDPLSPKIQGSLLIQSILKLPEPHNGFIAESLLQLPVDERIKIAQNPIGSRVYDALLDSTTVPGKYKRQFVMGFMDHYDVLVDDKLGSRVGDRCWSYCDTYLKEKIAKSLINKEHVLAASFYGKFFAKNLNLYLLQRRPEEWRNLQSERKRAADQANKPVTVKAADPAPAKAPEQKRAEKETKKRKNRPEDEIDALFNEKLGKKVKRAALEDTTSPQKASAESIAAAEVSKKSKKDRKKAKEDGSGDKELEQILGAIRAAPKSEGPVESAVYERNLLLFSTANIRPYYRDTAMEFDFQKYLQSHLSSTDSDSVKSTIRKVSGGLTNVTVRVSFQPPLDISLVAKQSASASSSQLIRTAILKHAPPHIASDPSQKLSVRRQTVEATALQVLETLLPSNQANKIRTPVLYLHDTENAVLWMEDFGEDAKPLMQMLRESQSSFELKDAEEFGAGLGQAIFHLQQATSGWIASPPSNLVDFQTSPSEELHAYLSQLTLKELRRNGMEESEAQEISNIVLKGLQELREVDAFWGMVDFWPENVLVYRENGTSVFGCGLIDWEYFGPSSVPAEIGMFVAHLHYHMLSTTDAEVQNRIRAFVTAMCRGYALARLSSNSELSAYPSQAFQWKTLVAYGRELINAADLYDNASRNDPVVASPELEKIRERVVHVGVMAIRAAGYTCSDVDLGCLVGRTSGGDTGARNRDDIEARWIYEAFDALAFRVDRRMIASK</sequence>
<dbReference type="PANTHER" id="PTHR13102">
    <property type="entry name" value="NUCLEOLAR PROTEIN 9"/>
    <property type="match status" value="1"/>
</dbReference>
<gene>
    <name evidence="6" type="ORF">CVT24_010495</name>
</gene>
<dbReference type="GO" id="GO:0030688">
    <property type="term" value="C:preribosome, small subunit precursor"/>
    <property type="evidence" value="ECO:0007669"/>
    <property type="project" value="TreeGrafter"/>
</dbReference>
<feature type="compositionally biased region" description="Low complexity" evidence="5">
    <location>
        <begin position="742"/>
        <end position="752"/>
    </location>
</feature>
<dbReference type="FunCoup" id="A0A409YLV5">
    <property type="interactions" value="450"/>
</dbReference>
<dbReference type="GO" id="GO:0000480">
    <property type="term" value="P:endonucleolytic cleavage in 5'-ETS of tricistronic rRNA transcript (SSU-rRNA, 5.8S rRNA, LSU-rRNA)"/>
    <property type="evidence" value="ECO:0007669"/>
    <property type="project" value="TreeGrafter"/>
</dbReference>
<feature type="compositionally biased region" description="Basic and acidic residues" evidence="5">
    <location>
        <begin position="15"/>
        <end position="26"/>
    </location>
</feature>
<protein>
    <recommendedName>
        <fullName evidence="1">Nucleolar protein 9</fullName>
    </recommendedName>
    <alternativeName>
        <fullName evidence="3 4">Pumilio domain-containing protein NOP9</fullName>
    </alternativeName>
</protein>
<dbReference type="InterPro" id="IPR016024">
    <property type="entry name" value="ARM-type_fold"/>
</dbReference>
<feature type="region of interest" description="Disordered" evidence="5">
    <location>
        <begin position="732"/>
        <end position="771"/>
    </location>
</feature>
<evidence type="ECO:0000313" key="7">
    <source>
        <dbReference type="Proteomes" id="UP000284842"/>
    </source>
</evidence>
<dbReference type="InParanoid" id="A0A409YLV5"/>
<dbReference type="GO" id="GO:0005730">
    <property type="term" value="C:nucleolus"/>
    <property type="evidence" value="ECO:0007669"/>
    <property type="project" value="TreeGrafter"/>
</dbReference>
<dbReference type="InterPro" id="IPR011989">
    <property type="entry name" value="ARM-like"/>
</dbReference>
<accession>A0A409YLV5</accession>
<feature type="compositionally biased region" description="Low complexity" evidence="5">
    <location>
        <begin position="682"/>
        <end position="696"/>
    </location>
</feature>
<dbReference type="Gene3D" id="3.30.200.20">
    <property type="entry name" value="Phosphorylase Kinase, domain 1"/>
    <property type="match status" value="1"/>
</dbReference>
<evidence type="ECO:0000256" key="5">
    <source>
        <dbReference type="SAM" id="MobiDB-lite"/>
    </source>
</evidence>
<dbReference type="GO" id="GO:0000447">
    <property type="term" value="P:endonucleolytic cleavage in ITS1 to separate SSU-rRNA from 5.8S rRNA and LSU-rRNA from tricistronic rRNA transcript (SSU-rRNA, 5.8S rRNA, LSU-rRNA)"/>
    <property type="evidence" value="ECO:0007669"/>
    <property type="project" value="TreeGrafter"/>
</dbReference>
<feature type="region of interest" description="Disordered" evidence="5">
    <location>
        <begin position="504"/>
        <end position="529"/>
    </location>
</feature>
<feature type="compositionally biased region" description="Basic and acidic residues" evidence="5">
    <location>
        <begin position="697"/>
        <end position="706"/>
    </location>
</feature>
<evidence type="ECO:0000256" key="4">
    <source>
        <dbReference type="ARBA" id="ARBA00031929"/>
    </source>
</evidence>
<dbReference type="AlphaFoldDB" id="A0A409YLV5"/>
<dbReference type="SUPFAM" id="SSF48371">
    <property type="entry name" value="ARM repeat"/>
    <property type="match status" value="2"/>
</dbReference>
<evidence type="ECO:0000256" key="2">
    <source>
        <dbReference type="ARBA" id="ARBA00022737"/>
    </source>
</evidence>
<organism evidence="6 7">
    <name type="scientific">Panaeolus cyanescens</name>
    <dbReference type="NCBI Taxonomy" id="181874"/>
    <lineage>
        <taxon>Eukaryota</taxon>
        <taxon>Fungi</taxon>
        <taxon>Dikarya</taxon>
        <taxon>Basidiomycota</taxon>
        <taxon>Agaricomycotina</taxon>
        <taxon>Agaricomycetes</taxon>
        <taxon>Agaricomycetidae</taxon>
        <taxon>Agaricales</taxon>
        <taxon>Agaricineae</taxon>
        <taxon>Galeropsidaceae</taxon>
        <taxon>Panaeolus</taxon>
    </lineage>
</organism>
<dbReference type="STRING" id="181874.A0A409YLV5"/>
<dbReference type="GO" id="GO:0030686">
    <property type="term" value="C:90S preribosome"/>
    <property type="evidence" value="ECO:0007669"/>
    <property type="project" value="TreeGrafter"/>
</dbReference>
<dbReference type="OrthoDB" id="392571at2759"/>
<dbReference type="Gene3D" id="1.25.10.10">
    <property type="entry name" value="Leucine-rich Repeat Variant"/>
    <property type="match status" value="2"/>
</dbReference>
<keyword evidence="2" id="KW-0677">Repeat</keyword>
<feature type="compositionally biased region" description="Basic residues" evidence="5">
    <location>
        <begin position="1"/>
        <end position="14"/>
    </location>
</feature>
<reference evidence="6 7" key="1">
    <citation type="journal article" date="2018" name="Evol. Lett.">
        <title>Horizontal gene cluster transfer increased hallucinogenic mushroom diversity.</title>
        <authorList>
            <person name="Reynolds H.T."/>
            <person name="Vijayakumar V."/>
            <person name="Gluck-Thaler E."/>
            <person name="Korotkin H.B."/>
            <person name="Matheny P.B."/>
            <person name="Slot J.C."/>
        </authorList>
    </citation>
    <scope>NUCLEOTIDE SEQUENCE [LARGE SCALE GENOMIC DNA]</scope>
    <source>
        <strain evidence="6 7">2629</strain>
    </source>
</reference>
<feature type="region of interest" description="Disordered" evidence="5">
    <location>
        <begin position="238"/>
        <end position="281"/>
    </location>
</feature>
<dbReference type="EMBL" id="NHTK01000999">
    <property type="protein sequence ID" value="PPR04002.1"/>
    <property type="molecule type" value="Genomic_DNA"/>
</dbReference>
<dbReference type="InterPro" id="IPR011009">
    <property type="entry name" value="Kinase-like_dom_sf"/>
</dbReference>
<dbReference type="SMART" id="SM00025">
    <property type="entry name" value="Pumilio"/>
    <property type="match status" value="6"/>
</dbReference>
<dbReference type="InterPro" id="IPR001313">
    <property type="entry name" value="Pumilio_RNA-bd_rpt"/>
</dbReference>
<dbReference type="Pfam" id="PF22493">
    <property type="entry name" value="PUF_NOP9"/>
    <property type="match status" value="1"/>
</dbReference>
<evidence type="ECO:0000313" key="6">
    <source>
        <dbReference type="EMBL" id="PPR04002.1"/>
    </source>
</evidence>
<dbReference type="PANTHER" id="PTHR13102:SF0">
    <property type="entry name" value="NUCLEOLAR PROTEIN 9"/>
    <property type="match status" value="1"/>
</dbReference>
<feature type="region of interest" description="Disordered" evidence="5">
    <location>
        <begin position="1"/>
        <end position="56"/>
    </location>
</feature>
<feature type="region of interest" description="Disordered" evidence="5">
    <location>
        <begin position="669"/>
        <end position="720"/>
    </location>
</feature>
<dbReference type="Proteomes" id="UP000284842">
    <property type="component" value="Unassembled WGS sequence"/>
</dbReference>